<keyword evidence="2" id="KW-0805">Transcription regulation</keyword>
<dbReference type="EMBL" id="BTGU01000032">
    <property type="protein sequence ID" value="GMN49732.1"/>
    <property type="molecule type" value="Genomic_DNA"/>
</dbReference>
<evidence type="ECO:0000313" key="8">
    <source>
        <dbReference type="Proteomes" id="UP001187192"/>
    </source>
</evidence>
<dbReference type="GO" id="GO:0046983">
    <property type="term" value="F:protein dimerization activity"/>
    <property type="evidence" value="ECO:0007669"/>
    <property type="project" value="InterPro"/>
</dbReference>
<feature type="domain" description="BHLH" evidence="6">
    <location>
        <begin position="29"/>
        <end position="78"/>
    </location>
</feature>
<dbReference type="Proteomes" id="UP001187192">
    <property type="component" value="Unassembled WGS sequence"/>
</dbReference>
<evidence type="ECO:0000256" key="3">
    <source>
        <dbReference type="ARBA" id="ARBA00023163"/>
    </source>
</evidence>
<name>A0AA88AEY1_FICCA</name>
<feature type="coiled-coil region" evidence="5">
    <location>
        <begin position="68"/>
        <end position="95"/>
    </location>
</feature>
<dbReference type="PROSITE" id="PS50888">
    <property type="entry name" value="BHLH"/>
    <property type="match status" value="1"/>
</dbReference>
<evidence type="ECO:0000313" key="7">
    <source>
        <dbReference type="EMBL" id="GMN49732.1"/>
    </source>
</evidence>
<keyword evidence="3" id="KW-0804">Transcription</keyword>
<sequence>MDQLIGSAMDELCISEQGRIRNKRRSNMNGPCKNLEAERRRRQKLHDRLMALRGVVPQITNMKKATIVEDAIAHIKTLQQTVDHLKDQLSDVDASSEDSTEPSNGEIHAAEEMKSLGIEPDITVAKIYENKFWIKATFRKKRGAFTKFMEAVTAFGFELTDTSLTTINGAMLVTSCLEGVSCEKLSVDEIKQFLLEIVQGTYLN</sequence>
<comment type="caution">
    <text evidence="7">The sequence shown here is derived from an EMBL/GenBank/DDBJ whole genome shotgun (WGS) entry which is preliminary data.</text>
</comment>
<dbReference type="InterPro" id="IPR054502">
    <property type="entry name" value="bHLH-TF_ACT-like_plant"/>
</dbReference>
<dbReference type="InterPro" id="IPR011598">
    <property type="entry name" value="bHLH_dom"/>
</dbReference>
<accession>A0AA88AEY1</accession>
<evidence type="ECO:0000256" key="4">
    <source>
        <dbReference type="ARBA" id="ARBA00023242"/>
    </source>
</evidence>
<dbReference type="PANTHER" id="PTHR31945">
    <property type="entry name" value="TRANSCRIPTION FACTOR SCREAM2-RELATED"/>
    <property type="match status" value="1"/>
</dbReference>
<dbReference type="SUPFAM" id="SSF47459">
    <property type="entry name" value="HLH, helix-loop-helix DNA-binding domain"/>
    <property type="match status" value="1"/>
</dbReference>
<reference evidence="7" key="1">
    <citation type="submission" date="2023-07" db="EMBL/GenBank/DDBJ databases">
        <title>draft genome sequence of fig (Ficus carica).</title>
        <authorList>
            <person name="Takahashi T."/>
            <person name="Nishimura K."/>
        </authorList>
    </citation>
    <scope>NUCLEOTIDE SEQUENCE</scope>
</reference>
<dbReference type="GO" id="GO:0043565">
    <property type="term" value="F:sequence-specific DNA binding"/>
    <property type="evidence" value="ECO:0007669"/>
    <property type="project" value="TreeGrafter"/>
</dbReference>
<keyword evidence="4" id="KW-0539">Nucleus</keyword>
<dbReference type="GO" id="GO:0005634">
    <property type="term" value="C:nucleus"/>
    <property type="evidence" value="ECO:0007669"/>
    <property type="project" value="UniProtKB-SubCell"/>
</dbReference>
<proteinExistence type="predicted"/>
<evidence type="ECO:0000256" key="1">
    <source>
        <dbReference type="ARBA" id="ARBA00004123"/>
    </source>
</evidence>
<dbReference type="Pfam" id="PF22754">
    <property type="entry name" value="bHLH-TF_ACT-like_plant"/>
    <property type="match status" value="1"/>
</dbReference>
<evidence type="ECO:0000256" key="2">
    <source>
        <dbReference type="ARBA" id="ARBA00023015"/>
    </source>
</evidence>
<protein>
    <recommendedName>
        <fullName evidence="6">BHLH domain-containing protein</fullName>
    </recommendedName>
</protein>
<dbReference type="AlphaFoldDB" id="A0AA88AEY1"/>
<dbReference type="Pfam" id="PF00010">
    <property type="entry name" value="HLH"/>
    <property type="match status" value="1"/>
</dbReference>
<gene>
    <name evidence="7" type="ORF">TIFTF001_018909</name>
</gene>
<dbReference type="GO" id="GO:0003700">
    <property type="term" value="F:DNA-binding transcription factor activity"/>
    <property type="evidence" value="ECO:0007669"/>
    <property type="project" value="TreeGrafter"/>
</dbReference>
<evidence type="ECO:0000256" key="5">
    <source>
        <dbReference type="SAM" id="Coils"/>
    </source>
</evidence>
<keyword evidence="5" id="KW-0175">Coiled coil</keyword>
<dbReference type="SMART" id="SM00353">
    <property type="entry name" value="HLH"/>
    <property type="match status" value="1"/>
</dbReference>
<dbReference type="Gramene" id="FCD_00002967-RA">
    <property type="protein sequence ID" value="FCD_00002967-RA:cds"/>
    <property type="gene ID" value="FCD_00002967"/>
</dbReference>
<dbReference type="Gene3D" id="4.10.280.10">
    <property type="entry name" value="Helix-loop-helix DNA-binding domain"/>
    <property type="match status" value="1"/>
</dbReference>
<comment type="subcellular location">
    <subcellularLocation>
        <location evidence="1">Nucleus</location>
    </subcellularLocation>
</comment>
<keyword evidence="8" id="KW-1185">Reference proteome</keyword>
<dbReference type="InterPro" id="IPR036638">
    <property type="entry name" value="HLH_DNA-bd_sf"/>
</dbReference>
<dbReference type="InterPro" id="IPR051358">
    <property type="entry name" value="TF_AMS/ICE1/BHLH6-like"/>
</dbReference>
<dbReference type="PANTHER" id="PTHR31945:SF20">
    <property type="entry name" value="TRANSCRIPTION FACTOR DYT1"/>
    <property type="match status" value="1"/>
</dbReference>
<organism evidence="7 8">
    <name type="scientific">Ficus carica</name>
    <name type="common">Common fig</name>
    <dbReference type="NCBI Taxonomy" id="3494"/>
    <lineage>
        <taxon>Eukaryota</taxon>
        <taxon>Viridiplantae</taxon>
        <taxon>Streptophyta</taxon>
        <taxon>Embryophyta</taxon>
        <taxon>Tracheophyta</taxon>
        <taxon>Spermatophyta</taxon>
        <taxon>Magnoliopsida</taxon>
        <taxon>eudicotyledons</taxon>
        <taxon>Gunneridae</taxon>
        <taxon>Pentapetalae</taxon>
        <taxon>rosids</taxon>
        <taxon>fabids</taxon>
        <taxon>Rosales</taxon>
        <taxon>Moraceae</taxon>
        <taxon>Ficeae</taxon>
        <taxon>Ficus</taxon>
    </lineage>
</organism>
<evidence type="ECO:0000259" key="6">
    <source>
        <dbReference type="PROSITE" id="PS50888"/>
    </source>
</evidence>